<dbReference type="Gene3D" id="1.25.40.10">
    <property type="entry name" value="Tetratricopeptide repeat domain"/>
    <property type="match status" value="4"/>
</dbReference>
<dbReference type="SMART" id="SM00028">
    <property type="entry name" value="TPR"/>
    <property type="match status" value="7"/>
</dbReference>
<feature type="repeat" description="TPR" evidence="1">
    <location>
        <begin position="481"/>
        <end position="514"/>
    </location>
</feature>
<gene>
    <name evidence="3" type="ORF">JKF63_00169</name>
</gene>
<reference evidence="3 4" key="1">
    <citation type="submission" date="2021-02" db="EMBL/GenBank/DDBJ databases">
        <title>Porcisia hertigi Genome sequencing and assembly.</title>
        <authorList>
            <person name="Almutairi H."/>
            <person name="Gatherer D."/>
        </authorList>
    </citation>
    <scope>NUCLEOTIDE SEQUENCE [LARGE SCALE GENOMIC DNA]</scope>
    <source>
        <strain evidence="3 4">C119</strain>
    </source>
</reference>
<dbReference type="SUPFAM" id="SSF48452">
    <property type="entry name" value="TPR-like"/>
    <property type="match status" value="1"/>
</dbReference>
<comment type="caution">
    <text evidence="3">The sequence shown here is derived from an EMBL/GenBank/DDBJ whole genome shotgun (WGS) entry which is preliminary data.</text>
</comment>
<evidence type="ECO:0000313" key="4">
    <source>
        <dbReference type="Proteomes" id="UP000674318"/>
    </source>
</evidence>
<dbReference type="AlphaFoldDB" id="A0A836HT53"/>
<accession>A0A836HT53</accession>
<dbReference type="PROSITE" id="PS50005">
    <property type="entry name" value="TPR"/>
    <property type="match status" value="2"/>
</dbReference>
<dbReference type="GeneID" id="94286298"/>
<dbReference type="InterPro" id="IPR011990">
    <property type="entry name" value="TPR-like_helical_dom_sf"/>
</dbReference>
<keyword evidence="4" id="KW-1185">Reference proteome</keyword>
<evidence type="ECO:0000313" key="3">
    <source>
        <dbReference type="EMBL" id="KAG5490050.1"/>
    </source>
</evidence>
<dbReference type="PANTHER" id="PTHR45153:SF1">
    <property type="entry name" value="TETRATRICOPEPTIDE REPEAT PROTEIN 16"/>
    <property type="match status" value="1"/>
</dbReference>
<dbReference type="RefSeq" id="XP_067752378.1">
    <property type="nucleotide sequence ID" value="XM_067896221.1"/>
</dbReference>
<evidence type="ECO:0000256" key="1">
    <source>
        <dbReference type="PROSITE-ProRule" id="PRU00339"/>
    </source>
</evidence>
<sequence>MPTISLSALVKGSALGESTSSIAAFKVREKHQAGMCLLRGGFIYDAIQLFQEASFFDAENVRPIVALAECYVFLCDLRSAVRCYRRALLSLHKKELNDYCRRCNEVPTNPVDKPLSAADSPVDSSKQSESELPKDDNEAPTAGMPNNTQESLEGRLTTATDSDPVSSASDDDGPPVLSDPEVARDLQPPETAAQLSDLAAPLETPATVAVGEAPEVTPNPPEPRAVLTVKEISRRLAGVLDALGLSLYQVGGVEQALRCTTEALELLDSVARGGVQGVDNSATLLRAPHLLADATIALHHGVYLMALRRDEDAEALFEKHFAAFVNWRPQTAALLIQLYCNRQAFRKARVLLEMQEAAAAGTDPTKTPTEAEGEVNGVTSSGRGGAVALSLPSREAASGSLEVAKYLFTELYARYRTAALASNNEASINCCLGIYSNDVDLLYRRAQLKLAAGEHKKSVKDFFRCLRETNGEHKGAIEAITAVLFKIGSSLQGEADMQDAVTYYSESLKWRPDNLLVLLARGDCYTKMESFEEALADYEAVLCFAPEQPEARQRIASLRDLWGRKLFAQNQPEQAEAEFTNAIKTDPQNPQFYYHRALCRLKLNQGRYALRDVLSCKELNPTAPHLRAFIARYLEPVQPSEAHQRGKAFPMATKQASLAPVRAAPCPSHRGPRETGRLSPLVDHDEIPALRRRRHRNMSDALAHPMGGAPSTAPTVLPWILCPASSRKHAALSVLLRGRQTTLHPRESGASASVQ</sequence>
<protein>
    <submittedName>
        <fullName evidence="3">Uncharacterized protein</fullName>
    </submittedName>
</protein>
<feature type="repeat" description="TPR" evidence="1">
    <location>
        <begin position="515"/>
        <end position="548"/>
    </location>
</feature>
<dbReference type="PANTHER" id="PTHR45153">
    <property type="entry name" value="TETRATRICOPEPTIDE REPEAT PROTEIN 16"/>
    <property type="match status" value="1"/>
</dbReference>
<dbReference type="KEGG" id="phet:94286298"/>
<dbReference type="Pfam" id="PF13432">
    <property type="entry name" value="TPR_16"/>
    <property type="match status" value="1"/>
</dbReference>
<feature type="region of interest" description="Disordered" evidence="2">
    <location>
        <begin position="110"/>
        <end position="185"/>
    </location>
</feature>
<feature type="compositionally biased region" description="Basic and acidic residues" evidence="2">
    <location>
        <begin position="126"/>
        <end position="137"/>
    </location>
</feature>
<evidence type="ECO:0000256" key="2">
    <source>
        <dbReference type="SAM" id="MobiDB-lite"/>
    </source>
</evidence>
<organism evidence="3 4">
    <name type="scientific">Porcisia hertigi</name>
    <dbReference type="NCBI Taxonomy" id="2761500"/>
    <lineage>
        <taxon>Eukaryota</taxon>
        <taxon>Discoba</taxon>
        <taxon>Euglenozoa</taxon>
        <taxon>Kinetoplastea</taxon>
        <taxon>Metakinetoplastina</taxon>
        <taxon>Trypanosomatida</taxon>
        <taxon>Trypanosomatidae</taxon>
        <taxon>Leishmaniinae</taxon>
        <taxon>Porcisia</taxon>
    </lineage>
</organism>
<proteinExistence type="predicted"/>
<name>A0A836HT53_9TRYP</name>
<dbReference type="Proteomes" id="UP000674318">
    <property type="component" value="Unassembled WGS sequence"/>
</dbReference>
<dbReference type="InterPro" id="IPR019734">
    <property type="entry name" value="TPR_rpt"/>
</dbReference>
<keyword evidence="1" id="KW-0802">TPR repeat</keyword>
<dbReference type="EMBL" id="JAFJZO010000036">
    <property type="protein sequence ID" value="KAG5490050.1"/>
    <property type="molecule type" value="Genomic_DNA"/>
</dbReference>
<dbReference type="OrthoDB" id="1926212at2759"/>
<feature type="compositionally biased region" description="Low complexity" evidence="2">
    <location>
        <begin position="157"/>
        <end position="168"/>
    </location>
</feature>